<keyword evidence="4" id="KW-1185">Reference proteome</keyword>
<keyword evidence="1" id="KW-0472">Membrane</keyword>
<dbReference type="Pfam" id="PF07690">
    <property type="entry name" value="MFS_1"/>
    <property type="match status" value="1"/>
</dbReference>
<dbReference type="SUPFAM" id="SSF103473">
    <property type="entry name" value="MFS general substrate transporter"/>
    <property type="match status" value="1"/>
</dbReference>
<evidence type="ECO:0000313" key="3">
    <source>
        <dbReference type="EMBL" id="AGO60594.1"/>
    </source>
</evidence>
<dbReference type="PANTHER" id="PTHR23518">
    <property type="entry name" value="C-METHYLTRANSFERASE"/>
    <property type="match status" value="1"/>
</dbReference>
<reference evidence="3 4" key="1">
    <citation type="journal article" date="2007" name="Proc. Natl. Acad. Sci. U.S.A.">
        <title>Genome dynamics in a natural archaeal population.</title>
        <authorList>
            <person name="Allen E.E."/>
            <person name="Tyson G.W."/>
            <person name="Whitaker R.J."/>
            <person name="Detter J.C."/>
            <person name="Richardson P.M."/>
            <person name="Banfield J.F."/>
        </authorList>
    </citation>
    <scope>NUCLEOTIDE SEQUENCE [LARGE SCALE GENOMIC DNA]</scope>
    <source>
        <strain evidence="4">fer1</strain>
    </source>
</reference>
<dbReference type="AlphaFoldDB" id="S0AR07"/>
<dbReference type="PANTHER" id="PTHR23518:SF2">
    <property type="entry name" value="MAJOR FACILITATOR SUPERFAMILY TRANSPORTER"/>
    <property type="match status" value="1"/>
</dbReference>
<feature type="transmembrane region" description="Helical" evidence="1">
    <location>
        <begin position="43"/>
        <end position="63"/>
    </location>
</feature>
<dbReference type="InterPro" id="IPR020846">
    <property type="entry name" value="MFS_dom"/>
</dbReference>
<feature type="transmembrane region" description="Helical" evidence="1">
    <location>
        <begin position="231"/>
        <end position="251"/>
    </location>
</feature>
<accession>S0AR07</accession>
<organism evidence="3 4">
    <name type="scientific">Ferroplasma acidarmanus Fer1</name>
    <dbReference type="NCBI Taxonomy" id="333146"/>
    <lineage>
        <taxon>Archaea</taxon>
        <taxon>Methanobacteriati</taxon>
        <taxon>Thermoplasmatota</taxon>
        <taxon>Thermoplasmata</taxon>
        <taxon>Thermoplasmatales</taxon>
        <taxon>Ferroplasmaceae</taxon>
        <taxon>Ferroplasma</taxon>
    </lineage>
</organism>
<proteinExistence type="predicted"/>
<feature type="transmembrane region" description="Helical" evidence="1">
    <location>
        <begin position="70"/>
        <end position="90"/>
    </location>
</feature>
<gene>
    <name evidence="3" type="ORF">FACI_IFERC00001G0614</name>
</gene>
<feature type="transmembrane region" description="Helical" evidence="1">
    <location>
        <begin position="139"/>
        <end position="161"/>
    </location>
</feature>
<feature type="domain" description="Major facilitator superfamily (MFS) profile" evidence="2">
    <location>
        <begin position="138"/>
        <end position="334"/>
    </location>
</feature>
<dbReference type="EMBL" id="CP004145">
    <property type="protein sequence ID" value="AGO60594.1"/>
    <property type="molecule type" value="Genomic_DNA"/>
</dbReference>
<dbReference type="PROSITE" id="PS50850">
    <property type="entry name" value="MFS"/>
    <property type="match status" value="1"/>
</dbReference>
<dbReference type="Gene3D" id="1.20.1250.20">
    <property type="entry name" value="MFS general substrate transporter like domains"/>
    <property type="match status" value="2"/>
</dbReference>
<name>S0AR07_FERAC</name>
<dbReference type="InterPro" id="IPR036259">
    <property type="entry name" value="MFS_trans_sf"/>
</dbReference>
<keyword evidence="1" id="KW-1133">Transmembrane helix</keyword>
<feature type="transmembrane region" description="Helical" evidence="1">
    <location>
        <begin position="272"/>
        <end position="293"/>
    </location>
</feature>
<dbReference type="Proteomes" id="UP000014660">
    <property type="component" value="Chromosome"/>
</dbReference>
<sequence length="334" mass="37183">MSMLILFQIVAMASVPVSTLLILENSDKSSWSNVMGKFNSYSAIGTVLGLGIGVLILTFFSGMGRKLIPYLYIVAAWFYLVAGIISILVLKEPKTEISRGKIGYLFALHAIERVRYFPTHLVHIPGKENKIKIPDHLKLYLITTLILMMGFQLFFIPYPVFVIDRMNASENDIYIMYLLNSLFSAATFIPAGRYINYIGSNRMLSISTSIRVVLFLVMGVVSFFVFDTVGYLLLFIVMYGVFGAIWSFIGISEITSISNMATTLIRGKVIGYYNSLNGVGQIIGAGLSGFIAYDIGYSFDFILSAIIVLSGLLIIFYSKPPDIQYSKKIIKSHS</sequence>
<keyword evidence="1" id="KW-0812">Transmembrane</keyword>
<evidence type="ECO:0000256" key="1">
    <source>
        <dbReference type="SAM" id="Phobius"/>
    </source>
</evidence>
<feature type="transmembrane region" description="Helical" evidence="1">
    <location>
        <begin position="299"/>
        <end position="318"/>
    </location>
</feature>
<feature type="transmembrane region" description="Helical" evidence="1">
    <location>
        <begin position="203"/>
        <end position="225"/>
    </location>
</feature>
<evidence type="ECO:0000313" key="4">
    <source>
        <dbReference type="Proteomes" id="UP000014660"/>
    </source>
</evidence>
<dbReference type="HOGENOM" id="CLU_830549_0_0_2"/>
<dbReference type="GO" id="GO:0022857">
    <property type="term" value="F:transmembrane transporter activity"/>
    <property type="evidence" value="ECO:0007669"/>
    <property type="project" value="InterPro"/>
</dbReference>
<protein>
    <recommendedName>
        <fullName evidence="2">Major facilitator superfamily (MFS) profile domain-containing protein</fullName>
    </recommendedName>
</protein>
<dbReference type="KEGG" id="fac:FACI_IFERC01G0614"/>
<dbReference type="InterPro" id="IPR011701">
    <property type="entry name" value="MFS"/>
</dbReference>
<evidence type="ECO:0000259" key="2">
    <source>
        <dbReference type="PROSITE" id="PS50850"/>
    </source>
</evidence>
<feature type="transmembrane region" description="Helical" evidence="1">
    <location>
        <begin position="173"/>
        <end position="191"/>
    </location>
</feature>